<dbReference type="SMART" id="SM00164">
    <property type="entry name" value="TBC"/>
    <property type="match status" value="1"/>
</dbReference>
<organism evidence="3">
    <name type="scientific">Spongospora subterranea</name>
    <dbReference type="NCBI Taxonomy" id="70186"/>
    <lineage>
        <taxon>Eukaryota</taxon>
        <taxon>Sar</taxon>
        <taxon>Rhizaria</taxon>
        <taxon>Endomyxa</taxon>
        <taxon>Phytomyxea</taxon>
        <taxon>Plasmodiophorida</taxon>
        <taxon>Plasmodiophoridae</taxon>
        <taxon>Spongospora</taxon>
    </lineage>
</organism>
<dbReference type="AlphaFoldDB" id="A0A0H5QZ15"/>
<accession>A0A0H5QZ15</accession>
<dbReference type="Gene3D" id="1.10.8.1310">
    <property type="match status" value="1"/>
</dbReference>
<dbReference type="EMBL" id="HACM01006786">
    <property type="protein sequence ID" value="CRZ07228.1"/>
    <property type="molecule type" value="Transcribed_RNA"/>
</dbReference>
<dbReference type="PROSITE" id="PS50086">
    <property type="entry name" value="TBC_RABGAP"/>
    <property type="match status" value="1"/>
</dbReference>
<protein>
    <recommendedName>
        <fullName evidence="2">Rab-GAP TBC domain-containing protein</fullName>
    </recommendedName>
</protein>
<feature type="domain" description="Rab-GAP TBC" evidence="2">
    <location>
        <begin position="30"/>
        <end position="221"/>
    </location>
</feature>
<name>A0A0H5QZ15_9EUKA</name>
<dbReference type="InterPro" id="IPR000195">
    <property type="entry name" value="Rab-GAP-TBC_dom"/>
</dbReference>
<dbReference type="InterPro" id="IPR045913">
    <property type="entry name" value="TBC20/Gyp8-like"/>
</dbReference>
<dbReference type="GO" id="GO:0005789">
    <property type="term" value="C:endoplasmic reticulum membrane"/>
    <property type="evidence" value="ECO:0007669"/>
    <property type="project" value="TreeGrafter"/>
</dbReference>
<dbReference type="Gene3D" id="1.10.472.80">
    <property type="entry name" value="Ypt/Rab-GAP domain of gyp1p, domain 3"/>
    <property type="match status" value="1"/>
</dbReference>
<dbReference type="PANTHER" id="PTHR20913:SF7">
    <property type="entry name" value="RE60063P"/>
    <property type="match status" value="1"/>
</dbReference>
<dbReference type="PANTHER" id="PTHR20913">
    <property type="entry name" value="TBC1 DOMAIN FAMILY MEMBER 20/GTPASE"/>
    <property type="match status" value="1"/>
</dbReference>
<dbReference type="InterPro" id="IPR035969">
    <property type="entry name" value="Rab-GAP_TBC_sf"/>
</dbReference>
<proteinExistence type="predicted"/>
<dbReference type="SUPFAM" id="SSF47923">
    <property type="entry name" value="Ypt/Rab-GAP domain of gyp1p"/>
    <property type="match status" value="2"/>
</dbReference>
<dbReference type="GO" id="GO:0006888">
    <property type="term" value="P:endoplasmic reticulum to Golgi vesicle-mediated transport"/>
    <property type="evidence" value="ECO:0007669"/>
    <property type="project" value="TreeGrafter"/>
</dbReference>
<evidence type="ECO:0000259" key="2">
    <source>
        <dbReference type="PROSITE" id="PS50086"/>
    </source>
</evidence>
<dbReference type="GO" id="GO:0005096">
    <property type="term" value="F:GTPase activator activity"/>
    <property type="evidence" value="ECO:0007669"/>
    <property type="project" value="UniProtKB-KW"/>
</dbReference>
<reference evidence="3" key="1">
    <citation type="submission" date="2015-04" db="EMBL/GenBank/DDBJ databases">
        <title>The genome sequence of the plant pathogenic Rhizarian Plasmodiophora brassicae reveals insights in its biotrophic life cycle and the origin of chitin synthesis.</title>
        <authorList>
            <person name="Schwelm A."/>
            <person name="Fogelqvist J."/>
            <person name="Knaust A."/>
            <person name="Julke S."/>
            <person name="Lilja T."/>
            <person name="Dhandapani V."/>
            <person name="Bonilla-Rosso G."/>
            <person name="Karlsson M."/>
            <person name="Shevchenko A."/>
            <person name="Choi S.R."/>
            <person name="Kim H.G."/>
            <person name="Park J.Y."/>
            <person name="Lim Y.P."/>
            <person name="Ludwig-Muller J."/>
            <person name="Dixelius C."/>
        </authorList>
    </citation>
    <scope>NUCLEOTIDE SEQUENCE</scope>
    <source>
        <tissue evidence="3">Potato root galls</tissue>
    </source>
</reference>
<sequence>MALESHRSLIDLALENADLVQIRRLSILGYIDSPTRQRVWSFLLGIDEEGGEEDGERYRGESHPNMDTVAKDVARSLCNYDICQEWTQSRLECERGKLSWMINTIMCRHSGYLHYIQGYHDVCAVFLIVCDYQEKMAIKLCEKVSQLHLREILRPNLDVVIEVLNMLFPLLSSADPQLAKFLARANAQSFFALSWVLTWFSHTLEKFDDVARIFDFLLASHPCMPLYIAAAFVQDHRDGLFQVECDMPMIHHYFQTHTTVDLQRLLPNAMKLFKSYPVGALKIVANPYSPITANKSVPPLPTQIPS</sequence>
<evidence type="ECO:0000256" key="1">
    <source>
        <dbReference type="ARBA" id="ARBA00022468"/>
    </source>
</evidence>
<evidence type="ECO:0000313" key="3">
    <source>
        <dbReference type="EMBL" id="CRZ07228.1"/>
    </source>
</evidence>
<dbReference type="Pfam" id="PF00566">
    <property type="entry name" value="RabGAP-TBC"/>
    <property type="match status" value="1"/>
</dbReference>
<keyword evidence="1" id="KW-0343">GTPase activation</keyword>